<evidence type="ECO:0000256" key="3">
    <source>
        <dbReference type="ARBA" id="ARBA00022723"/>
    </source>
</evidence>
<dbReference type="SUPFAM" id="SSF46626">
    <property type="entry name" value="Cytochrome c"/>
    <property type="match status" value="1"/>
</dbReference>
<organism evidence="9 10">
    <name type="scientific">Stanieria cyanosphaera (strain ATCC 29371 / PCC 7437)</name>
    <dbReference type="NCBI Taxonomy" id="111780"/>
    <lineage>
        <taxon>Bacteria</taxon>
        <taxon>Bacillati</taxon>
        <taxon>Cyanobacteriota</taxon>
        <taxon>Cyanophyceae</taxon>
        <taxon>Pleurocapsales</taxon>
        <taxon>Dermocarpellaceae</taxon>
        <taxon>Stanieria</taxon>
    </lineage>
</organism>
<dbReference type="GO" id="GO:0020037">
    <property type="term" value="F:heme binding"/>
    <property type="evidence" value="ECO:0007669"/>
    <property type="project" value="InterPro"/>
</dbReference>
<dbReference type="Pfam" id="PF13442">
    <property type="entry name" value="Cytochrome_CBB3"/>
    <property type="match status" value="1"/>
</dbReference>
<dbReference type="STRING" id="111780.Sta7437_2566"/>
<evidence type="ECO:0000313" key="10">
    <source>
        <dbReference type="Proteomes" id="UP000010473"/>
    </source>
</evidence>
<dbReference type="OrthoDB" id="7933886at2"/>
<dbReference type="GO" id="GO:0009055">
    <property type="term" value="F:electron transfer activity"/>
    <property type="evidence" value="ECO:0007669"/>
    <property type="project" value="InterPro"/>
</dbReference>
<sequence>MDNQLLQPQILIKRIMIPTMLVVLIGLITILGLYWHRISDPYIIEVLALQGDVAQGYAIFQINCAGCHGIEGDGIVGPSLKNVPKRKSKIDLIEQVISGKTPPMPKFQPSTQEMADLLTYLEQL</sequence>
<dbReference type="PANTHER" id="PTHR37823:SF1">
    <property type="entry name" value="CYTOCHROME C-553-LIKE"/>
    <property type="match status" value="1"/>
</dbReference>
<proteinExistence type="predicted"/>
<dbReference type="RefSeq" id="WP_015193765.1">
    <property type="nucleotide sequence ID" value="NC_019748.1"/>
</dbReference>
<keyword evidence="5 6" id="KW-0408">Iron</keyword>
<evidence type="ECO:0000256" key="2">
    <source>
        <dbReference type="ARBA" id="ARBA00022617"/>
    </source>
</evidence>
<name>K9XWS2_STAC7</name>
<feature type="transmembrane region" description="Helical" evidence="7">
    <location>
        <begin position="15"/>
        <end position="35"/>
    </location>
</feature>
<evidence type="ECO:0000256" key="6">
    <source>
        <dbReference type="PROSITE-ProRule" id="PRU00433"/>
    </source>
</evidence>
<feature type="domain" description="Cytochrome c" evidence="8">
    <location>
        <begin position="51"/>
        <end position="124"/>
    </location>
</feature>
<reference evidence="10" key="1">
    <citation type="journal article" date="2013" name="Proc. Natl. Acad. Sci. U.S.A.">
        <title>Improving the coverage of the cyanobacterial phylum using diversity-driven genome sequencing.</title>
        <authorList>
            <person name="Shih P.M."/>
            <person name="Wu D."/>
            <person name="Latifi A."/>
            <person name="Axen S.D."/>
            <person name="Fewer D.P."/>
            <person name="Talla E."/>
            <person name="Calteau A."/>
            <person name="Cai F."/>
            <person name="Tandeau de Marsac N."/>
            <person name="Rippka R."/>
            <person name="Herdman M."/>
            <person name="Sivonen K."/>
            <person name="Coursin T."/>
            <person name="Laurent T."/>
            <person name="Goodwin L."/>
            <person name="Nolan M."/>
            <person name="Davenport K.W."/>
            <person name="Han C.S."/>
            <person name="Rubin E.M."/>
            <person name="Eisen J.A."/>
            <person name="Woyke T."/>
            <person name="Gugger M."/>
            <person name="Kerfeld C.A."/>
        </authorList>
    </citation>
    <scope>NUCLEOTIDE SEQUENCE [LARGE SCALE GENOMIC DNA]</scope>
    <source>
        <strain evidence="10">ATCC 29371 / PCC 7437</strain>
    </source>
</reference>
<dbReference type="InterPro" id="IPR036909">
    <property type="entry name" value="Cyt_c-like_dom_sf"/>
</dbReference>
<gene>
    <name evidence="9" type="ordered locus">Sta7437_2566</name>
</gene>
<dbReference type="Gene3D" id="1.10.760.10">
    <property type="entry name" value="Cytochrome c-like domain"/>
    <property type="match status" value="1"/>
</dbReference>
<dbReference type="EMBL" id="CP003653">
    <property type="protein sequence ID" value="AFZ36097.1"/>
    <property type="molecule type" value="Genomic_DNA"/>
</dbReference>
<keyword evidence="10" id="KW-1185">Reference proteome</keyword>
<accession>K9XWS2</accession>
<evidence type="ECO:0000256" key="1">
    <source>
        <dbReference type="ARBA" id="ARBA00022448"/>
    </source>
</evidence>
<dbReference type="AlphaFoldDB" id="K9XWS2"/>
<dbReference type="PANTHER" id="PTHR37823">
    <property type="entry name" value="CYTOCHROME C-553-LIKE"/>
    <property type="match status" value="1"/>
</dbReference>
<keyword evidence="2 6" id="KW-0349">Heme</keyword>
<evidence type="ECO:0000256" key="7">
    <source>
        <dbReference type="SAM" id="Phobius"/>
    </source>
</evidence>
<keyword evidence="7" id="KW-0472">Membrane</keyword>
<evidence type="ECO:0000256" key="4">
    <source>
        <dbReference type="ARBA" id="ARBA00022982"/>
    </source>
</evidence>
<dbReference type="HOGENOM" id="CLU_137907_1_0_3"/>
<keyword evidence="7" id="KW-1133">Transmembrane helix</keyword>
<dbReference type="PATRIC" id="fig|111780.3.peg.2670"/>
<keyword evidence="1" id="KW-0813">Transport</keyword>
<dbReference type="GO" id="GO:0046872">
    <property type="term" value="F:metal ion binding"/>
    <property type="evidence" value="ECO:0007669"/>
    <property type="project" value="UniProtKB-KW"/>
</dbReference>
<dbReference type="InterPro" id="IPR051811">
    <property type="entry name" value="Cytochrome_c550/c551-like"/>
</dbReference>
<keyword evidence="4" id="KW-0249">Electron transport</keyword>
<keyword evidence="7" id="KW-0812">Transmembrane</keyword>
<keyword evidence="3 6" id="KW-0479">Metal-binding</keyword>
<evidence type="ECO:0000259" key="8">
    <source>
        <dbReference type="PROSITE" id="PS51007"/>
    </source>
</evidence>
<dbReference type="Proteomes" id="UP000010473">
    <property type="component" value="Chromosome"/>
</dbReference>
<evidence type="ECO:0000256" key="5">
    <source>
        <dbReference type="ARBA" id="ARBA00023004"/>
    </source>
</evidence>
<dbReference type="PROSITE" id="PS51007">
    <property type="entry name" value="CYTC"/>
    <property type="match status" value="1"/>
</dbReference>
<dbReference type="eggNOG" id="COG2010">
    <property type="taxonomic scope" value="Bacteria"/>
</dbReference>
<dbReference type="KEGG" id="scs:Sta7437_2566"/>
<evidence type="ECO:0000313" key="9">
    <source>
        <dbReference type="EMBL" id="AFZ36097.1"/>
    </source>
</evidence>
<dbReference type="InterPro" id="IPR009056">
    <property type="entry name" value="Cyt_c-like_dom"/>
</dbReference>
<protein>
    <submittedName>
        <fullName evidence="9">Cytochrome c class I</fullName>
    </submittedName>
</protein>